<proteinExistence type="predicted"/>
<accession>A0A2M4D202</accession>
<evidence type="ECO:0000256" key="1">
    <source>
        <dbReference type="SAM" id="SignalP"/>
    </source>
</evidence>
<organism evidence="2">
    <name type="scientific">Anopheles darlingi</name>
    <name type="common">Mosquito</name>
    <dbReference type="NCBI Taxonomy" id="43151"/>
    <lineage>
        <taxon>Eukaryota</taxon>
        <taxon>Metazoa</taxon>
        <taxon>Ecdysozoa</taxon>
        <taxon>Arthropoda</taxon>
        <taxon>Hexapoda</taxon>
        <taxon>Insecta</taxon>
        <taxon>Pterygota</taxon>
        <taxon>Neoptera</taxon>
        <taxon>Endopterygota</taxon>
        <taxon>Diptera</taxon>
        <taxon>Nematocera</taxon>
        <taxon>Culicoidea</taxon>
        <taxon>Culicidae</taxon>
        <taxon>Anophelinae</taxon>
        <taxon>Anopheles</taxon>
    </lineage>
</organism>
<sequence length="111" mass="12639">MWRWLLMCRVHPVMLLRHMSVHDVAAAVQEVLREGIFVAAGGTTINSCASKPCVLLFVGGILEFTLYIKPRFFTVTHTADPLTDYDSYDAHVMLYRIAGYHDDTTRKISKH</sequence>
<keyword evidence="1" id="KW-0732">Signal</keyword>
<dbReference type="AlphaFoldDB" id="A0A2M4D202"/>
<evidence type="ECO:0000313" key="2">
    <source>
        <dbReference type="EMBL" id="MBW71118.1"/>
    </source>
</evidence>
<dbReference type="EMBL" id="GGFL01006940">
    <property type="protein sequence ID" value="MBW71118.1"/>
    <property type="molecule type" value="Transcribed_RNA"/>
</dbReference>
<feature type="signal peptide" evidence="1">
    <location>
        <begin position="1"/>
        <end position="15"/>
    </location>
</feature>
<name>A0A2M4D202_ANODA</name>
<reference evidence="2" key="1">
    <citation type="submission" date="2018-01" db="EMBL/GenBank/DDBJ databases">
        <title>An insight into the sialome of Amazonian anophelines.</title>
        <authorList>
            <person name="Ribeiro J.M."/>
            <person name="Scarpassa V."/>
            <person name="Calvo E."/>
        </authorList>
    </citation>
    <scope>NUCLEOTIDE SEQUENCE</scope>
</reference>
<feature type="chain" id="PRO_5014604360" evidence="1">
    <location>
        <begin position="16"/>
        <end position="111"/>
    </location>
</feature>
<protein>
    <submittedName>
        <fullName evidence="2">Putative secreted protein</fullName>
    </submittedName>
</protein>